<evidence type="ECO:0000256" key="1">
    <source>
        <dbReference type="ARBA" id="ARBA00022801"/>
    </source>
</evidence>
<dbReference type="GO" id="GO:0016042">
    <property type="term" value="P:lipid catabolic process"/>
    <property type="evidence" value="ECO:0007669"/>
    <property type="project" value="UniProtKB-UniRule"/>
</dbReference>
<proteinExistence type="predicted"/>
<dbReference type="OrthoDB" id="626167at2759"/>
<dbReference type="InterPro" id="IPR002641">
    <property type="entry name" value="PNPLA_dom"/>
</dbReference>
<keyword evidence="2 4" id="KW-0442">Lipid degradation</keyword>
<feature type="short sequence motif" description="GXSXG" evidence="4">
    <location>
        <begin position="104"/>
        <end position="108"/>
    </location>
</feature>
<name>A0A6A6NUW5_9PEZI</name>
<feature type="region of interest" description="Disordered" evidence="5">
    <location>
        <begin position="178"/>
        <end position="205"/>
    </location>
</feature>
<feature type="short sequence motif" description="GXGXXG" evidence="4">
    <location>
        <begin position="46"/>
        <end position="51"/>
    </location>
</feature>
<reference evidence="7" key="1">
    <citation type="journal article" date="2020" name="Stud. Mycol.">
        <title>101 Dothideomycetes genomes: a test case for predicting lifestyles and emergence of pathogens.</title>
        <authorList>
            <person name="Haridas S."/>
            <person name="Albert R."/>
            <person name="Binder M."/>
            <person name="Bloem J."/>
            <person name="Labutti K."/>
            <person name="Salamov A."/>
            <person name="Andreopoulos B."/>
            <person name="Baker S."/>
            <person name="Barry K."/>
            <person name="Bills G."/>
            <person name="Bluhm B."/>
            <person name="Cannon C."/>
            <person name="Castanera R."/>
            <person name="Culley D."/>
            <person name="Daum C."/>
            <person name="Ezra D."/>
            <person name="Gonzalez J."/>
            <person name="Henrissat B."/>
            <person name="Kuo A."/>
            <person name="Liang C."/>
            <person name="Lipzen A."/>
            <person name="Lutzoni F."/>
            <person name="Magnuson J."/>
            <person name="Mondo S."/>
            <person name="Nolan M."/>
            <person name="Ohm R."/>
            <person name="Pangilinan J."/>
            <person name="Park H.-J."/>
            <person name="Ramirez L."/>
            <person name="Alfaro M."/>
            <person name="Sun H."/>
            <person name="Tritt A."/>
            <person name="Yoshinaga Y."/>
            <person name="Zwiers L.-H."/>
            <person name="Turgeon B."/>
            <person name="Goodwin S."/>
            <person name="Spatafora J."/>
            <person name="Crous P."/>
            <person name="Grigoriev I."/>
        </authorList>
    </citation>
    <scope>NUCLEOTIDE SEQUENCE</scope>
    <source>
        <strain evidence="7">ATCC 16933</strain>
    </source>
</reference>
<keyword evidence="8" id="KW-1185">Reference proteome</keyword>
<dbReference type="PANTHER" id="PTHR24185:SF1">
    <property type="entry name" value="CALCIUM-INDEPENDENT PHOSPHOLIPASE A2-GAMMA"/>
    <property type="match status" value="1"/>
</dbReference>
<dbReference type="EMBL" id="MU001687">
    <property type="protein sequence ID" value="KAF2455264.1"/>
    <property type="molecule type" value="Genomic_DNA"/>
</dbReference>
<feature type="active site" description="Nucleophile" evidence="4">
    <location>
        <position position="106"/>
    </location>
</feature>
<evidence type="ECO:0000313" key="8">
    <source>
        <dbReference type="Proteomes" id="UP000799766"/>
    </source>
</evidence>
<dbReference type="PANTHER" id="PTHR24185">
    <property type="entry name" value="CALCIUM-INDEPENDENT PHOSPHOLIPASE A2-GAMMA"/>
    <property type="match status" value="1"/>
</dbReference>
<dbReference type="GO" id="GO:0047499">
    <property type="term" value="F:calcium-independent phospholipase A2 activity"/>
    <property type="evidence" value="ECO:0007669"/>
    <property type="project" value="TreeGrafter"/>
</dbReference>
<dbReference type="Gene3D" id="3.40.1090.10">
    <property type="entry name" value="Cytosolic phospholipase A2 catalytic domain"/>
    <property type="match status" value="1"/>
</dbReference>
<accession>A0A6A6NUW5</accession>
<gene>
    <name evidence="7" type="ORF">BDY21DRAFT_350286</name>
</gene>
<evidence type="ECO:0000256" key="5">
    <source>
        <dbReference type="SAM" id="MobiDB-lite"/>
    </source>
</evidence>
<dbReference type="GO" id="GO:0019369">
    <property type="term" value="P:arachidonate metabolic process"/>
    <property type="evidence" value="ECO:0007669"/>
    <property type="project" value="TreeGrafter"/>
</dbReference>
<organism evidence="7 8">
    <name type="scientific">Lineolata rhizophorae</name>
    <dbReference type="NCBI Taxonomy" id="578093"/>
    <lineage>
        <taxon>Eukaryota</taxon>
        <taxon>Fungi</taxon>
        <taxon>Dikarya</taxon>
        <taxon>Ascomycota</taxon>
        <taxon>Pezizomycotina</taxon>
        <taxon>Dothideomycetes</taxon>
        <taxon>Dothideomycetes incertae sedis</taxon>
        <taxon>Lineolatales</taxon>
        <taxon>Lineolataceae</taxon>
        <taxon>Lineolata</taxon>
    </lineage>
</organism>
<dbReference type="GO" id="GO:0046486">
    <property type="term" value="P:glycerolipid metabolic process"/>
    <property type="evidence" value="ECO:0007669"/>
    <property type="project" value="UniProtKB-ARBA"/>
</dbReference>
<dbReference type="PROSITE" id="PS51635">
    <property type="entry name" value="PNPLA"/>
    <property type="match status" value="1"/>
</dbReference>
<evidence type="ECO:0000256" key="3">
    <source>
        <dbReference type="ARBA" id="ARBA00023098"/>
    </source>
</evidence>
<dbReference type="GO" id="GO:0016020">
    <property type="term" value="C:membrane"/>
    <property type="evidence" value="ECO:0007669"/>
    <property type="project" value="TreeGrafter"/>
</dbReference>
<evidence type="ECO:0000256" key="4">
    <source>
        <dbReference type="PROSITE-ProRule" id="PRU01161"/>
    </source>
</evidence>
<sequence>MAQRPSPRLGSWPVSVATSAEDDHNGTAWAQHVRDPWDVLILTLDGGGIRGYSSLLILKQLMRDIAKWENTLEREGRAEGDNTPVKIFSEEQLLPCHYFDYMYGTSTGGLIATMLGRLRMTVPQCLEIYRQVGNDLFGHRRSIVPLTTKYHHKPLEIAVQRIVREHCKRHGPECTGEDWYPWPSEEGSSASPLKEENAEDQESSAETERICQSICLTATHNGRIDEAHLLRTYDHRSRNPPNWITIYNQGADKLRIWQVTRATSAAPFYFKMLEADIRGEVHGFKDGGIRENNPAGAAWSEFVSLYGEDNNPALLLSIGTGRPDHSQDGFASAWPGPFGNFTAVKKAAEKFAVFKNVLIKYTEGEEKHKAMLQLARGEHRWYKRLNVSTGLEKLKLDNWEKGRWQDPATGVEEVVPGGKTLKHMEEVTRHYLAREIDREYDTYAPPKIKLDQAAEKLVRHRRARERTADMDRRRWDTFMGRYLTGDFSLDQEGVAVHS</sequence>
<feature type="active site" description="Proton acceptor" evidence="4">
    <location>
        <position position="286"/>
    </location>
</feature>
<dbReference type="InterPro" id="IPR016035">
    <property type="entry name" value="Acyl_Trfase/lysoPLipase"/>
</dbReference>
<evidence type="ECO:0000313" key="7">
    <source>
        <dbReference type="EMBL" id="KAF2455264.1"/>
    </source>
</evidence>
<feature type="short sequence motif" description="DGA/G" evidence="4">
    <location>
        <begin position="286"/>
        <end position="288"/>
    </location>
</feature>
<dbReference type="AlphaFoldDB" id="A0A6A6NUW5"/>
<dbReference type="Proteomes" id="UP000799766">
    <property type="component" value="Unassembled WGS sequence"/>
</dbReference>
<dbReference type="GO" id="GO:0016740">
    <property type="term" value="F:transferase activity"/>
    <property type="evidence" value="ECO:0007669"/>
    <property type="project" value="UniProtKB-KW"/>
</dbReference>
<protein>
    <submittedName>
        <fullName evidence="7">Acyl transferase/acyl hydrolase/lysophospholipase</fullName>
    </submittedName>
</protein>
<feature type="domain" description="PNPLA" evidence="6">
    <location>
        <begin position="42"/>
        <end position="299"/>
    </location>
</feature>
<keyword evidence="1 4" id="KW-0378">Hydrolase</keyword>
<dbReference type="SUPFAM" id="SSF52151">
    <property type="entry name" value="FabD/lysophospholipase-like"/>
    <property type="match status" value="1"/>
</dbReference>
<dbReference type="Pfam" id="PF01734">
    <property type="entry name" value="Patatin"/>
    <property type="match status" value="1"/>
</dbReference>
<keyword evidence="7" id="KW-0808">Transferase</keyword>
<evidence type="ECO:0000259" key="6">
    <source>
        <dbReference type="PROSITE" id="PS51635"/>
    </source>
</evidence>
<evidence type="ECO:0000256" key="2">
    <source>
        <dbReference type="ARBA" id="ARBA00022963"/>
    </source>
</evidence>
<keyword evidence="3 4" id="KW-0443">Lipid metabolism</keyword>